<dbReference type="PANTHER" id="PTHR24201">
    <property type="entry name" value="ANK_REP_REGION DOMAIN-CONTAINING PROTEIN"/>
    <property type="match status" value="1"/>
</dbReference>
<reference evidence="15" key="2">
    <citation type="submission" date="2016-11" db="UniProtKB">
        <authorList>
            <consortium name="WormBaseParasite"/>
        </authorList>
    </citation>
    <scope>IDENTIFICATION</scope>
</reference>
<dbReference type="InterPro" id="IPR002110">
    <property type="entry name" value="Ankyrin_rpt"/>
</dbReference>
<organism evidence="14 15">
    <name type="scientific">Loa loa</name>
    <name type="common">Eye worm</name>
    <name type="synonym">Filaria loa</name>
    <dbReference type="NCBI Taxonomy" id="7209"/>
    <lineage>
        <taxon>Eukaryota</taxon>
        <taxon>Metazoa</taxon>
        <taxon>Ecdysozoa</taxon>
        <taxon>Nematoda</taxon>
        <taxon>Chromadorea</taxon>
        <taxon>Rhabditida</taxon>
        <taxon>Spirurina</taxon>
        <taxon>Spiruromorpha</taxon>
        <taxon>Filarioidea</taxon>
        <taxon>Onchocercidae</taxon>
        <taxon>Loa</taxon>
    </lineage>
</organism>
<evidence type="ECO:0000256" key="3">
    <source>
        <dbReference type="ARBA" id="ARBA00022989"/>
    </source>
</evidence>
<sequence length="899" mass="100251">MRERQSDYHIPQKKRYCAVIMVLINVALALLNCLLAVPSCFDPMERCLNGGCSCSTGYGGEKCEKVLDLCEAFPHYCNAGTCVSVNGSAVCHCSMGYFGQNCEYTFDKCKLGNICRNGGTCIDDICFCTDGFSGEVCERHVPERDDYLRAGCEEHPEFCALRFSDGTCNEECNNEKCFFDGFDCVLSAQECRLSDYCALHYLDGKCDEKCAVAECGYDGMDCGRNTLLHDLTESSTVGIIFDGSPAAVLDKIYSLLAKLAQKLHNPVHLAVDNNNKTRIYEWSLENGVGQEINLKKWEISRNATGVLLYVDIDSTFCERRLHLNMTNVLPCFTDVFGAVAYLHTALYDEAKNRISLGDVTVEGLFVESDRSRFLPVFPVFITFLVFIGVILSCFCGIYGFCDVLEKRNIGRNHAPVWKVPPSLQSNVTSWSTLPSTEDYFPNKNSYRKDGLPPLSKLFSSSASCRREQPKDFMNHYQLAKSSERKILASLDAYFSDNGDEDCHLGPDLLKAVKCNDVEAVSFLVLQGADVNCSDSDNNTALHHAVVVNSDQIIRLLLSTHRCNLRAVNVLGQTPLTLTVKFAHVSDLCARCILDFMYTEYYRQTKPPNNTSAPRQNGLSQSMFITSSSVRQFGPSLKQAKPDGCIFARDILSEKDDPTLTDIFGRTALHYAALNRRVDLLPVLYAFGLKLDTEDTKGETPLYLAAREGHLDMVNLLLSFGANSEISDQLGRMPLDVARERGHYLVVEFLENAAVNNLDIIKTRKRKRSHKLSNAAKCKSTEKSQIPVPSSQETISLNSSSFPIKLNEDYMEDVGGYMEDDYMEDVDMAISSSFLNSIESFVLTPPGQVLAEAEKELDLNVVNSAFPDYIDLTTNSCLPPEFFPNDAFSMESFKVWGFLE</sequence>
<evidence type="ECO:0000256" key="6">
    <source>
        <dbReference type="ARBA" id="ARBA00023157"/>
    </source>
</evidence>
<dbReference type="SMART" id="SM00248">
    <property type="entry name" value="ANK"/>
    <property type="match status" value="6"/>
</dbReference>
<evidence type="ECO:0000313" key="14">
    <source>
        <dbReference type="Proteomes" id="UP000095285"/>
    </source>
</evidence>
<keyword evidence="5 11" id="KW-0472">Membrane</keyword>
<dbReference type="eggNOG" id="KOG1217">
    <property type="taxonomic scope" value="Eukaryota"/>
</dbReference>
<comment type="subcellular location">
    <subcellularLocation>
        <location evidence="8">Endomembrane system</location>
        <topology evidence="8">Single-pass type I membrane protein</topology>
    </subcellularLocation>
</comment>
<comment type="caution">
    <text evidence="10">Lacks conserved residue(s) required for the propagation of feature annotation.</text>
</comment>
<evidence type="ECO:0000259" key="12">
    <source>
        <dbReference type="PROSITE" id="PS50026"/>
    </source>
</evidence>
<keyword evidence="1 11" id="KW-0812">Transmembrane</keyword>
<keyword evidence="7" id="KW-0325">Glycoprotein</keyword>
<keyword evidence="3 11" id="KW-1133">Transmembrane helix</keyword>
<keyword evidence="4 9" id="KW-0040">ANK repeat</keyword>
<evidence type="ECO:0000313" key="15">
    <source>
        <dbReference type="WBParaSite" id="EN70_7063"/>
    </source>
</evidence>
<dbReference type="Gene3D" id="4.10.470.20">
    <property type="match status" value="2"/>
</dbReference>
<dbReference type="PROSITE" id="PS50297">
    <property type="entry name" value="ANK_REP_REGION"/>
    <property type="match status" value="2"/>
</dbReference>
<dbReference type="InterPro" id="IPR000800">
    <property type="entry name" value="Notch_dom"/>
</dbReference>
<feature type="transmembrane region" description="Helical" evidence="11">
    <location>
        <begin position="16"/>
        <end position="37"/>
    </location>
</feature>
<dbReference type="Gene3D" id="3.30.70.3310">
    <property type="match status" value="1"/>
</dbReference>
<dbReference type="SMART" id="SM00004">
    <property type="entry name" value="NL"/>
    <property type="match status" value="2"/>
</dbReference>
<dbReference type="PROSITE" id="PS50026">
    <property type="entry name" value="EGF_3"/>
    <property type="match status" value="2"/>
</dbReference>
<dbReference type="InterPro" id="IPR036770">
    <property type="entry name" value="Ankyrin_rpt-contain_sf"/>
</dbReference>
<dbReference type="InterPro" id="IPR050776">
    <property type="entry name" value="Ank_Repeat/CDKN_Inhibitor"/>
</dbReference>
<dbReference type="AlphaFoldDB" id="A0A1I7VWJ3"/>
<dbReference type="PROSITE" id="PS00022">
    <property type="entry name" value="EGF_1"/>
    <property type="match status" value="2"/>
</dbReference>
<dbReference type="PROSITE" id="PS50088">
    <property type="entry name" value="ANK_REPEAT"/>
    <property type="match status" value="2"/>
</dbReference>
<feature type="domain" description="EGF-like" evidence="12">
    <location>
        <begin position="105"/>
        <end position="138"/>
    </location>
</feature>
<feature type="repeat" description="ANK" evidence="9">
    <location>
        <begin position="696"/>
        <end position="728"/>
    </location>
</feature>
<dbReference type="Proteomes" id="UP000095285">
    <property type="component" value="Unassembled WGS sequence"/>
</dbReference>
<accession>A0A1I7VWJ3</accession>
<feature type="transmembrane region" description="Helical" evidence="11">
    <location>
        <begin position="376"/>
        <end position="401"/>
    </location>
</feature>
<dbReference type="SMART" id="SM00181">
    <property type="entry name" value="EGF"/>
    <property type="match status" value="3"/>
</dbReference>
<evidence type="ECO:0000256" key="10">
    <source>
        <dbReference type="PROSITE-ProRule" id="PRU00076"/>
    </source>
</evidence>
<dbReference type="GO" id="GO:0012505">
    <property type="term" value="C:endomembrane system"/>
    <property type="evidence" value="ECO:0007669"/>
    <property type="project" value="UniProtKB-SubCell"/>
</dbReference>
<evidence type="ECO:0000256" key="1">
    <source>
        <dbReference type="ARBA" id="ARBA00022692"/>
    </source>
</evidence>
<keyword evidence="14" id="KW-1185">Reference proteome</keyword>
<name>A0A1I7VWJ3_LOALO</name>
<dbReference type="PROSITE" id="PS50258">
    <property type="entry name" value="LNR"/>
    <property type="match status" value="1"/>
</dbReference>
<keyword evidence="6 10" id="KW-1015">Disulfide bond</keyword>
<feature type="disulfide bond" evidence="10">
    <location>
        <begin position="93"/>
        <end position="102"/>
    </location>
</feature>
<evidence type="ECO:0000256" key="2">
    <source>
        <dbReference type="ARBA" id="ARBA00022737"/>
    </source>
</evidence>
<keyword evidence="10" id="KW-0245">EGF-like domain</keyword>
<dbReference type="InterPro" id="IPR035993">
    <property type="entry name" value="Notch-like_dom_sf"/>
</dbReference>
<evidence type="ECO:0000256" key="11">
    <source>
        <dbReference type="SAM" id="Phobius"/>
    </source>
</evidence>
<feature type="domain" description="EGF-like" evidence="12">
    <location>
        <begin position="66"/>
        <end position="103"/>
    </location>
</feature>
<evidence type="ECO:0000256" key="4">
    <source>
        <dbReference type="ARBA" id="ARBA00023043"/>
    </source>
</evidence>
<evidence type="ECO:0000259" key="13">
    <source>
        <dbReference type="PROSITE" id="PS50258"/>
    </source>
</evidence>
<dbReference type="CDD" id="cd00054">
    <property type="entry name" value="EGF_CA"/>
    <property type="match status" value="2"/>
</dbReference>
<dbReference type="PRINTS" id="PR01452">
    <property type="entry name" value="LNOTCHREPEAT"/>
</dbReference>
<proteinExistence type="predicted"/>
<dbReference type="Gene3D" id="1.25.40.20">
    <property type="entry name" value="Ankyrin repeat-containing domain"/>
    <property type="match status" value="2"/>
</dbReference>
<evidence type="ECO:0000256" key="9">
    <source>
        <dbReference type="PROSITE-ProRule" id="PRU00023"/>
    </source>
</evidence>
<feature type="repeat" description="ANK" evidence="9">
    <location>
        <begin position="663"/>
        <end position="695"/>
    </location>
</feature>
<dbReference type="SUPFAM" id="SSF48403">
    <property type="entry name" value="Ankyrin repeat"/>
    <property type="match status" value="1"/>
</dbReference>
<evidence type="ECO:0000256" key="8">
    <source>
        <dbReference type="ARBA" id="ARBA00046288"/>
    </source>
</evidence>
<keyword evidence="2" id="KW-0677">Repeat</keyword>
<dbReference type="InterPro" id="IPR000742">
    <property type="entry name" value="EGF"/>
</dbReference>
<dbReference type="WBParaSite" id="EN70_7063">
    <property type="protein sequence ID" value="EN70_7063"/>
    <property type="gene ID" value="EN70_7063"/>
</dbReference>
<dbReference type="SUPFAM" id="SSF90193">
    <property type="entry name" value="Notch domain"/>
    <property type="match status" value="2"/>
</dbReference>
<feature type="domain" description="LNR" evidence="13">
    <location>
        <begin position="152"/>
        <end position="191"/>
    </location>
</feature>
<dbReference type="PROSITE" id="PS01186">
    <property type="entry name" value="EGF_2"/>
    <property type="match status" value="2"/>
</dbReference>
<evidence type="ECO:0000256" key="5">
    <source>
        <dbReference type="ARBA" id="ARBA00023136"/>
    </source>
</evidence>
<evidence type="ECO:0000256" key="7">
    <source>
        <dbReference type="ARBA" id="ARBA00023180"/>
    </source>
</evidence>
<dbReference type="Gene3D" id="2.10.25.10">
    <property type="entry name" value="Laminin"/>
    <property type="match status" value="2"/>
</dbReference>
<dbReference type="STRING" id="7209.A0A1I7VWJ3"/>
<dbReference type="SUPFAM" id="SSF57196">
    <property type="entry name" value="EGF/Laminin"/>
    <property type="match status" value="2"/>
</dbReference>
<dbReference type="Pfam" id="PF00066">
    <property type="entry name" value="Notch"/>
    <property type="match status" value="2"/>
</dbReference>
<reference evidence="14" key="1">
    <citation type="submission" date="2012-04" db="EMBL/GenBank/DDBJ databases">
        <title>The Genome Sequence of Loa loa.</title>
        <authorList>
            <consortium name="The Broad Institute Genome Sequencing Platform"/>
            <consortium name="Broad Institute Genome Sequencing Center for Infectious Disease"/>
            <person name="Nutman T.B."/>
            <person name="Fink D.L."/>
            <person name="Russ C."/>
            <person name="Young S."/>
            <person name="Zeng Q."/>
            <person name="Gargeya S."/>
            <person name="Alvarado L."/>
            <person name="Berlin A."/>
            <person name="Chapman S.B."/>
            <person name="Chen Z."/>
            <person name="Freedman E."/>
            <person name="Gellesch M."/>
            <person name="Goldberg J."/>
            <person name="Griggs A."/>
            <person name="Gujja S."/>
            <person name="Heilman E.R."/>
            <person name="Heiman D."/>
            <person name="Howarth C."/>
            <person name="Mehta T."/>
            <person name="Neiman D."/>
            <person name="Pearson M."/>
            <person name="Roberts A."/>
            <person name="Saif S."/>
            <person name="Shea T."/>
            <person name="Shenoy N."/>
            <person name="Sisk P."/>
            <person name="Stolte C."/>
            <person name="Sykes S."/>
            <person name="White J."/>
            <person name="Yandava C."/>
            <person name="Haas B."/>
            <person name="Henn M.R."/>
            <person name="Nusbaum C."/>
            <person name="Birren B."/>
        </authorList>
    </citation>
    <scope>NUCLEOTIDE SEQUENCE [LARGE SCALE GENOMIC DNA]</scope>
</reference>
<feature type="disulfide bond" evidence="10">
    <location>
        <begin position="128"/>
        <end position="137"/>
    </location>
</feature>
<protein>
    <submittedName>
        <fullName evidence="15">EGF-like domain-containing protein</fullName>
    </submittedName>
</protein>
<dbReference type="Pfam" id="PF12796">
    <property type="entry name" value="Ank_2"/>
    <property type="match status" value="2"/>
</dbReference>